<name>A0ABT2EC02_9GAMM</name>
<comment type="caution">
    <text evidence="11">The sequence shown here is derived from an EMBL/GenBank/DDBJ whole genome shotgun (WGS) entry which is preliminary data.</text>
</comment>
<dbReference type="GO" id="GO:0008777">
    <property type="term" value="F:acetylornithine deacetylase activity"/>
    <property type="evidence" value="ECO:0007669"/>
    <property type="project" value="UniProtKB-EC"/>
</dbReference>
<keyword evidence="6" id="KW-0479">Metal-binding</keyword>
<evidence type="ECO:0000256" key="5">
    <source>
        <dbReference type="ARBA" id="ARBA00022605"/>
    </source>
</evidence>
<organism evidence="11 12">
    <name type="scientific">Halomonas dongshanensis</name>
    <dbReference type="NCBI Taxonomy" id="2890835"/>
    <lineage>
        <taxon>Bacteria</taxon>
        <taxon>Pseudomonadati</taxon>
        <taxon>Pseudomonadota</taxon>
        <taxon>Gammaproteobacteria</taxon>
        <taxon>Oceanospirillales</taxon>
        <taxon>Halomonadaceae</taxon>
        <taxon>Halomonas</taxon>
    </lineage>
</organism>
<accession>A0ABT2EC02</accession>
<evidence type="ECO:0000256" key="1">
    <source>
        <dbReference type="ARBA" id="ARBA00001947"/>
    </source>
</evidence>
<dbReference type="EMBL" id="JAJISC010000003">
    <property type="protein sequence ID" value="MCS2609107.1"/>
    <property type="molecule type" value="Genomic_DNA"/>
</dbReference>
<evidence type="ECO:0000256" key="3">
    <source>
        <dbReference type="ARBA" id="ARBA00022490"/>
    </source>
</evidence>
<evidence type="ECO:0000313" key="12">
    <source>
        <dbReference type="Proteomes" id="UP001165542"/>
    </source>
</evidence>
<gene>
    <name evidence="11" type="primary">argE</name>
    <name evidence="11" type="ORF">LLY24_07240</name>
</gene>
<sequence length="397" mass="42960">MSALAQPPHPRRQAAIDHLEALIGFDTTSAYSNRALIDHMQAYFAQLGMETVVLFDETGEKANLIASAGPHDVSGIVLSGHTDVVPANPRAWRSDPFCLTQREARLYGRGTCDMKGFAACVMAAAPELLSGELTYPLYFCFSHDEEVGCLGAPAIARHLASIETPPGLAIIGEPSEMHVVNGQKGKIAMRVTVHGEGGHSSFAPQHVNAVEYAARIIAMVGERERRYEREGPFDGDFTVPHATTLATIIEGGVATNITPDHCSFVFELRSIDQNAAQADMQALIDEIESALLPSMQTLSPQARIEWQEQFSYPAMGDATETPLFKAIEPILPSRAGKVSYGSEGGVFEVVGNIPSIILGPGSIQQAHKPDEFIEIEQIDRCLAFFDDLARWTKGASV</sequence>
<dbReference type="Gene3D" id="3.30.70.360">
    <property type="match status" value="1"/>
</dbReference>
<evidence type="ECO:0000256" key="2">
    <source>
        <dbReference type="ARBA" id="ARBA00005691"/>
    </source>
</evidence>
<dbReference type="CDD" id="cd03894">
    <property type="entry name" value="M20_ArgE"/>
    <property type="match status" value="1"/>
</dbReference>
<dbReference type="PROSITE" id="PS00759">
    <property type="entry name" value="ARGE_DAPE_CPG2_2"/>
    <property type="match status" value="1"/>
</dbReference>
<dbReference type="PANTHER" id="PTHR43808:SF31">
    <property type="entry name" value="N-ACETYL-L-CITRULLINE DEACETYLASE"/>
    <property type="match status" value="1"/>
</dbReference>
<keyword evidence="3" id="KW-0963">Cytoplasm</keyword>
<keyword evidence="5" id="KW-0028">Amino-acid biosynthesis</keyword>
<dbReference type="InterPro" id="IPR036264">
    <property type="entry name" value="Bact_exopeptidase_dim_dom"/>
</dbReference>
<evidence type="ECO:0000256" key="9">
    <source>
        <dbReference type="ARBA" id="ARBA00023285"/>
    </source>
</evidence>
<dbReference type="InterPro" id="IPR050072">
    <property type="entry name" value="Peptidase_M20A"/>
</dbReference>
<protein>
    <submittedName>
        <fullName evidence="11">Acetylornithine deacetylase</fullName>
        <ecNumber evidence="11">3.5.1.16</ecNumber>
    </submittedName>
</protein>
<reference evidence="11" key="1">
    <citation type="submission" date="2021-11" db="EMBL/GenBank/DDBJ databases">
        <title>Halomonas sp., isolated from a coastal aquaculture zone in Dongshan Bay.</title>
        <authorList>
            <person name="Lin W."/>
        </authorList>
    </citation>
    <scope>NUCLEOTIDE SEQUENCE</scope>
    <source>
        <strain evidence="11">Yzlin-01</strain>
    </source>
</reference>
<dbReference type="InterPro" id="IPR002933">
    <property type="entry name" value="Peptidase_M20"/>
</dbReference>
<evidence type="ECO:0000256" key="7">
    <source>
        <dbReference type="ARBA" id="ARBA00022801"/>
    </source>
</evidence>
<evidence type="ECO:0000256" key="4">
    <source>
        <dbReference type="ARBA" id="ARBA00022571"/>
    </source>
</evidence>
<dbReference type="EC" id="3.5.1.16" evidence="11"/>
<evidence type="ECO:0000256" key="6">
    <source>
        <dbReference type="ARBA" id="ARBA00022723"/>
    </source>
</evidence>
<dbReference type="RefSeq" id="WP_259035619.1">
    <property type="nucleotide sequence ID" value="NZ_JAJISC010000003.1"/>
</dbReference>
<dbReference type="PANTHER" id="PTHR43808">
    <property type="entry name" value="ACETYLORNITHINE DEACETYLASE"/>
    <property type="match status" value="1"/>
</dbReference>
<keyword evidence="8" id="KW-0862">Zinc</keyword>
<keyword evidence="4" id="KW-0055">Arginine biosynthesis</keyword>
<dbReference type="NCBIfam" id="TIGR01892">
    <property type="entry name" value="AcOrn-deacetyl"/>
    <property type="match status" value="1"/>
</dbReference>
<dbReference type="Pfam" id="PF07687">
    <property type="entry name" value="M20_dimer"/>
    <property type="match status" value="1"/>
</dbReference>
<keyword evidence="7 11" id="KW-0378">Hydrolase</keyword>
<feature type="domain" description="Peptidase M20 dimerisation" evidence="10">
    <location>
        <begin position="181"/>
        <end position="291"/>
    </location>
</feature>
<proteinExistence type="inferred from homology"/>
<dbReference type="InterPro" id="IPR011650">
    <property type="entry name" value="Peptidase_M20_dimer"/>
</dbReference>
<dbReference type="SUPFAM" id="SSF53187">
    <property type="entry name" value="Zn-dependent exopeptidases"/>
    <property type="match status" value="1"/>
</dbReference>
<dbReference type="InterPro" id="IPR001261">
    <property type="entry name" value="ArgE/DapE_CS"/>
</dbReference>
<dbReference type="Proteomes" id="UP001165542">
    <property type="component" value="Unassembled WGS sequence"/>
</dbReference>
<comment type="cofactor">
    <cofactor evidence="1">
        <name>Zn(2+)</name>
        <dbReference type="ChEBI" id="CHEBI:29105"/>
    </cofactor>
</comment>
<dbReference type="SUPFAM" id="SSF55031">
    <property type="entry name" value="Bacterial exopeptidase dimerisation domain"/>
    <property type="match status" value="1"/>
</dbReference>
<evidence type="ECO:0000256" key="8">
    <source>
        <dbReference type="ARBA" id="ARBA00022833"/>
    </source>
</evidence>
<dbReference type="Pfam" id="PF01546">
    <property type="entry name" value="Peptidase_M20"/>
    <property type="match status" value="1"/>
</dbReference>
<comment type="similarity">
    <text evidence="2">Belongs to the peptidase M20A family. ArgE subfamily.</text>
</comment>
<evidence type="ECO:0000259" key="10">
    <source>
        <dbReference type="Pfam" id="PF07687"/>
    </source>
</evidence>
<dbReference type="InterPro" id="IPR010169">
    <property type="entry name" value="AcOrn-deacetyl"/>
</dbReference>
<keyword evidence="9" id="KW-0170">Cobalt</keyword>
<dbReference type="NCBIfam" id="NF005710">
    <property type="entry name" value="PRK07522.1"/>
    <property type="match status" value="1"/>
</dbReference>
<keyword evidence="12" id="KW-1185">Reference proteome</keyword>
<dbReference type="Gene3D" id="3.40.630.10">
    <property type="entry name" value="Zn peptidases"/>
    <property type="match status" value="1"/>
</dbReference>
<evidence type="ECO:0000313" key="11">
    <source>
        <dbReference type="EMBL" id="MCS2609107.1"/>
    </source>
</evidence>